<evidence type="ECO:0000256" key="1">
    <source>
        <dbReference type="SAM" id="MobiDB-lite"/>
    </source>
</evidence>
<evidence type="ECO:0000313" key="2">
    <source>
        <dbReference type="EMBL" id="GGS45114.1"/>
    </source>
</evidence>
<evidence type="ECO:0000313" key="3">
    <source>
        <dbReference type="Proteomes" id="UP000660680"/>
    </source>
</evidence>
<feature type="region of interest" description="Disordered" evidence="1">
    <location>
        <begin position="272"/>
        <end position="297"/>
    </location>
</feature>
<proteinExistence type="predicted"/>
<keyword evidence="3" id="KW-1185">Reference proteome</keyword>
<gene>
    <name evidence="2" type="ORF">GCM10010171_45120</name>
</gene>
<dbReference type="InterPro" id="IPR009776">
    <property type="entry name" value="Spore_0_M"/>
</dbReference>
<dbReference type="AlphaFoldDB" id="A0A918LGR0"/>
<organism evidence="2 3">
    <name type="scientific">Actinokineospora fastidiosa</name>
    <dbReference type="NCBI Taxonomy" id="1816"/>
    <lineage>
        <taxon>Bacteria</taxon>
        <taxon>Bacillati</taxon>
        <taxon>Actinomycetota</taxon>
        <taxon>Actinomycetes</taxon>
        <taxon>Pseudonocardiales</taxon>
        <taxon>Pseudonocardiaceae</taxon>
        <taxon>Actinokineospora</taxon>
    </lineage>
</organism>
<dbReference type="RefSeq" id="WP_189212566.1">
    <property type="nucleotide sequence ID" value="NZ_BMRB01000004.1"/>
</dbReference>
<reference evidence="2" key="2">
    <citation type="submission" date="2020-09" db="EMBL/GenBank/DDBJ databases">
        <authorList>
            <person name="Sun Q."/>
            <person name="Ohkuma M."/>
        </authorList>
    </citation>
    <scope>NUCLEOTIDE SEQUENCE</scope>
    <source>
        <strain evidence="2">JCM 3276</strain>
    </source>
</reference>
<dbReference type="EMBL" id="BMRB01000004">
    <property type="protein sequence ID" value="GGS45114.1"/>
    <property type="molecule type" value="Genomic_DNA"/>
</dbReference>
<comment type="caution">
    <text evidence="2">The sequence shown here is derived from an EMBL/GenBank/DDBJ whole genome shotgun (WGS) entry which is preliminary data.</text>
</comment>
<protein>
    <submittedName>
        <fullName evidence="2">Uncharacterized protein</fullName>
    </submittedName>
</protein>
<dbReference type="PANTHER" id="PTHR40053">
    <property type="entry name" value="SPORULATION-CONTROL PROTEIN SPO0M"/>
    <property type="match status" value="1"/>
</dbReference>
<reference evidence="2" key="1">
    <citation type="journal article" date="2014" name="Int. J. Syst. Evol. Microbiol.">
        <title>Complete genome sequence of Corynebacterium casei LMG S-19264T (=DSM 44701T), isolated from a smear-ripened cheese.</title>
        <authorList>
            <consortium name="US DOE Joint Genome Institute (JGI-PGF)"/>
            <person name="Walter F."/>
            <person name="Albersmeier A."/>
            <person name="Kalinowski J."/>
            <person name="Ruckert C."/>
        </authorList>
    </citation>
    <scope>NUCLEOTIDE SEQUENCE</scope>
    <source>
        <strain evidence="2">JCM 3276</strain>
    </source>
</reference>
<dbReference type="Proteomes" id="UP000660680">
    <property type="component" value="Unassembled WGS sequence"/>
</dbReference>
<dbReference type="PANTHER" id="PTHR40053:SF1">
    <property type="entry name" value="SPORULATION-CONTROL PROTEIN SPO0M"/>
    <property type="match status" value="1"/>
</dbReference>
<accession>A0A918LGR0</accession>
<name>A0A918LGR0_9PSEU</name>
<sequence>MFKRMLSAFGVGGPTVDTVLDSPTAMPGQTVTGRVSIQGGSAEAAIDQIVLSLVTRAEAEHGGHEAHGVAEFHRVVVQQGVRVAPNQRLDIPFQLPLPWETPITAVGPTQLPGMTVGVRTELVISAAPDKGDLDPLTITPLPSQNAVLDAFGQLGFTFRSADVEIGRIHGIPQQLGFYQEIEFFPPAHAAGRVTEVELTFVATPGGVWVVLEADRRRGFLQPGGDAFGRFHIAHAEAETTDWAALIGDWLTQVADRGPAFGGGMNPAFGGGHAPNPAFGHPQQHGHYDPHHHGHERRGPGMGGVIAGAAAGAIGGMIIGDMIGDAFEGDDGGDDFAEE</sequence>
<dbReference type="Pfam" id="PF07070">
    <property type="entry name" value="Spo0M"/>
    <property type="match status" value="1"/>
</dbReference>